<dbReference type="EMBL" id="JACGWS010000010">
    <property type="protein sequence ID" value="MBC8756208.1"/>
    <property type="molecule type" value="Genomic_DNA"/>
</dbReference>
<keyword evidence="3" id="KW-0645">Protease</keyword>
<feature type="transmembrane region" description="Helical" evidence="1">
    <location>
        <begin position="150"/>
        <end position="167"/>
    </location>
</feature>
<feature type="transmembrane region" description="Helical" evidence="1">
    <location>
        <begin position="112"/>
        <end position="138"/>
    </location>
</feature>
<feature type="domain" description="CAAX prenyl protease 2/Lysostaphin resistance protein A-like" evidence="2">
    <location>
        <begin position="119"/>
        <end position="209"/>
    </location>
</feature>
<keyword evidence="1" id="KW-1133">Transmembrane helix</keyword>
<keyword evidence="3" id="KW-0482">Metalloprotease</keyword>
<dbReference type="PANTHER" id="PTHR39430:SF1">
    <property type="entry name" value="PROTEASE"/>
    <property type="match status" value="1"/>
</dbReference>
<feature type="transmembrane region" description="Helical" evidence="1">
    <location>
        <begin position="173"/>
        <end position="190"/>
    </location>
</feature>
<feature type="transmembrane region" description="Helical" evidence="1">
    <location>
        <begin position="197"/>
        <end position="214"/>
    </location>
</feature>
<protein>
    <submittedName>
        <fullName evidence="3">CPBP family intramembrane metalloprotease</fullName>
    </submittedName>
</protein>
<evidence type="ECO:0000256" key="1">
    <source>
        <dbReference type="SAM" id="Phobius"/>
    </source>
</evidence>
<comment type="caution">
    <text evidence="3">The sequence shown here is derived from an EMBL/GenBank/DDBJ whole genome shotgun (WGS) entry which is preliminary data.</text>
</comment>
<feature type="transmembrane region" description="Helical" evidence="1">
    <location>
        <begin position="87"/>
        <end position="106"/>
    </location>
</feature>
<keyword evidence="1" id="KW-0472">Membrane</keyword>
<feature type="transmembrane region" description="Helical" evidence="1">
    <location>
        <begin position="248"/>
        <end position="266"/>
    </location>
</feature>
<accession>A0ABR7QCJ0</accession>
<feature type="transmembrane region" description="Helical" evidence="1">
    <location>
        <begin position="12"/>
        <end position="35"/>
    </location>
</feature>
<gene>
    <name evidence="3" type="ORF">H2O64_16140</name>
</gene>
<keyword evidence="1" id="KW-0812">Transmembrane</keyword>
<evidence type="ECO:0000313" key="3">
    <source>
        <dbReference type="EMBL" id="MBC8756208.1"/>
    </source>
</evidence>
<dbReference type="Pfam" id="PF02517">
    <property type="entry name" value="Rce1-like"/>
    <property type="match status" value="1"/>
</dbReference>
<organism evidence="3 4">
    <name type="scientific">Kordia aestuariivivens</name>
    <dbReference type="NCBI Taxonomy" id="2759037"/>
    <lineage>
        <taxon>Bacteria</taxon>
        <taxon>Pseudomonadati</taxon>
        <taxon>Bacteroidota</taxon>
        <taxon>Flavobacteriia</taxon>
        <taxon>Flavobacteriales</taxon>
        <taxon>Flavobacteriaceae</taxon>
        <taxon>Kordia</taxon>
    </lineage>
</organism>
<name>A0ABR7QCJ0_9FLAO</name>
<dbReference type="PANTHER" id="PTHR39430">
    <property type="entry name" value="MEMBRANE-ASSOCIATED PROTEASE-RELATED"/>
    <property type="match status" value="1"/>
</dbReference>
<dbReference type="GO" id="GO:0008237">
    <property type="term" value="F:metallopeptidase activity"/>
    <property type="evidence" value="ECO:0007669"/>
    <property type="project" value="UniProtKB-KW"/>
</dbReference>
<sequence>MKKIIQHWASRIVIGIVACVFGTFVIKEFVTQPILELIIDSKEISDGIQQLVSGFLIIIIYYVLYVNLEKRKLYELALNKFGKDTSIGLLTGFGLISLCVLILYGLGYYEAYGFNAFSVILLPLTLLIAAALLEEFVFRGVIYRILEERFGTNIALLQALIFGVVHYGNENATITSVWFVFMLGVVLSLMYTYTQRLWLPFFFHLSWNFAQIVYGTPLSGDTDFNALLASKFNGPSLFIGSEFGLEDSFFSILFMTVLAIYLYWVCKKKGKLKSLTSD</sequence>
<reference evidence="3 4" key="1">
    <citation type="submission" date="2020-07" db="EMBL/GenBank/DDBJ databases">
        <title>Description of Kordia aestuariivivens sp. nov., isolated from a tidal flat.</title>
        <authorList>
            <person name="Park S."/>
            <person name="Yoon J.-H."/>
        </authorList>
    </citation>
    <scope>NUCLEOTIDE SEQUENCE [LARGE SCALE GENOMIC DNA]</scope>
    <source>
        <strain evidence="3 4">YSTF-M3</strain>
    </source>
</reference>
<proteinExistence type="predicted"/>
<keyword evidence="3" id="KW-0378">Hydrolase</keyword>
<keyword evidence="4" id="KW-1185">Reference proteome</keyword>
<dbReference type="RefSeq" id="WP_187563251.1">
    <property type="nucleotide sequence ID" value="NZ_JACGWS010000010.1"/>
</dbReference>
<feature type="transmembrane region" description="Helical" evidence="1">
    <location>
        <begin position="47"/>
        <end position="66"/>
    </location>
</feature>
<evidence type="ECO:0000313" key="4">
    <source>
        <dbReference type="Proteomes" id="UP000619238"/>
    </source>
</evidence>
<dbReference type="Proteomes" id="UP000619238">
    <property type="component" value="Unassembled WGS sequence"/>
</dbReference>
<dbReference type="InterPro" id="IPR003675">
    <property type="entry name" value="Rce1/LyrA-like_dom"/>
</dbReference>
<evidence type="ECO:0000259" key="2">
    <source>
        <dbReference type="Pfam" id="PF02517"/>
    </source>
</evidence>